<feature type="region of interest" description="Disordered" evidence="18">
    <location>
        <begin position="207"/>
        <end position="231"/>
    </location>
</feature>
<keyword evidence="5 17" id="KW-0479">Metal-binding</keyword>
<evidence type="ECO:0000256" key="5">
    <source>
        <dbReference type="ARBA" id="ARBA00022723"/>
    </source>
</evidence>
<dbReference type="PROSITE" id="PS00028">
    <property type="entry name" value="ZINC_FINGER_C2H2_1"/>
    <property type="match status" value="5"/>
</dbReference>
<dbReference type="Ensembl" id="ENSTNIT00000011878.1">
    <property type="protein sequence ID" value="ENSTNIP00000011690.1"/>
    <property type="gene ID" value="ENSTNIG00000008839.1"/>
</dbReference>
<feature type="binding site" evidence="17">
    <location>
        <position position="7"/>
    </location>
    <ligand>
        <name>Zn(2+)</name>
        <dbReference type="ChEBI" id="CHEBI:29105"/>
    </ligand>
</feature>
<dbReference type="FunFam" id="3.30.160.60:FF:000400">
    <property type="entry name" value="Zinc finger protein 276"/>
    <property type="match status" value="1"/>
</dbReference>
<keyword evidence="14" id="KW-0137">Centromere</keyword>
<dbReference type="InterPro" id="IPR012934">
    <property type="entry name" value="Znf_AD"/>
</dbReference>
<dbReference type="HOGENOM" id="CLU_040755_0_0_1"/>
<evidence type="ECO:0000256" key="17">
    <source>
        <dbReference type="PROSITE-ProRule" id="PRU01263"/>
    </source>
</evidence>
<evidence type="ECO:0000256" key="3">
    <source>
        <dbReference type="ARBA" id="ARBA00004629"/>
    </source>
</evidence>
<evidence type="ECO:0000256" key="9">
    <source>
        <dbReference type="ARBA" id="ARBA00022838"/>
    </source>
</evidence>
<evidence type="ECO:0000256" key="12">
    <source>
        <dbReference type="ARBA" id="ARBA00023163"/>
    </source>
</evidence>
<dbReference type="InParanoid" id="H3CTV6"/>
<dbReference type="PROSITE" id="PS50157">
    <property type="entry name" value="ZINC_FINGER_C2H2_2"/>
    <property type="match status" value="5"/>
</dbReference>
<dbReference type="STRING" id="99883.ENSTNIP00000011690"/>
<evidence type="ECO:0000259" key="20">
    <source>
        <dbReference type="PROSITE" id="PS51915"/>
    </source>
</evidence>
<feature type="domain" description="ZAD" evidence="20">
    <location>
        <begin position="2"/>
        <end position="94"/>
    </location>
</feature>
<dbReference type="FunFam" id="3.30.160.60:FF:000219">
    <property type="entry name" value="Zinc finger protein 276"/>
    <property type="match status" value="1"/>
</dbReference>
<feature type="region of interest" description="Disordered" evidence="18">
    <location>
        <begin position="262"/>
        <end position="354"/>
    </location>
</feature>
<feature type="compositionally biased region" description="Basic residues" evidence="18">
    <location>
        <begin position="318"/>
        <end position="331"/>
    </location>
</feature>
<feature type="binding site" evidence="17">
    <location>
        <position position="70"/>
    </location>
    <ligand>
        <name>Zn(2+)</name>
        <dbReference type="ChEBI" id="CHEBI:29105"/>
    </ligand>
</feature>
<keyword evidence="7 16" id="KW-0863">Zinc-finger</keyword>
<dbReference type="InterPro" id="IPR036236">
    <property type="entry name" value="Znf_C2H2_sf"/>
</dbReference>
<reference evidence="22" key="1">
    <citation type="journal article" date="2004" name="Nature">
        <title>Genome duplication in the teleost fish Tetraodon nigroviridis reveals the early vertebrate proto-karyotype.</title>
        <authorList>
            <person name="Jaillon O."/>
            <person name="Aury J.-M."/>
            <person name="Brunet F."/>
            <person name="Petit J.-L."/>
            <person name="Stange-Thomann N."/>
            <person name="Mauceli E."/>
            <person name="Bouneau L."/>
            <person name="Fischer C."/>
            <person name="Ozouf-Costaz C."/>
            <person name="Bernot A."/>
            <person name="Nicaud S."/>
            <person name="Jaffe D."/>
            <person name="Fisher S."/>
            <person name="Lutfalla G."/>
            <person name="Dossat C."/>
            <person name="Segurens B."/>
            <person name="Dasilva C."/>
            <person name="Salanoubat M."/>
            <person name="Levy M."/>
            <person name="Boudet N."/>
            <person name="Castellano S."/>
            <person name="Anthouard V."/>
            <person name="Jubin C."/>
            <person name="Castelli V."/>
            <person name="Katinka M."/>
            <person name="Vacherie B."/>
            <person name="Biemont C."/>
            <person name="Skalli Z."/>
            <person name="Cattolico L."/>
            <person name="Poulain J."/>
            <person name="De Berardinis V."/>
            <person name="Cruaud C."/>
            <person name="Duprat S."/>
            <person name="Brottier P."/>
            <person name="Coutanceau J.-P."/>
            <person name="Gouzy J."/>
            <person name="Parra G."/>
            <person name="Lardier G."/>
            <person name="Chapple C."/>
            <person name="McKernan K.J."/>
            <person name="McEwan P."/>
            <person name="Bosak S."/>
            <person name="Kellis M."/>
            <person name="Volff J.-N."/>
            <person name="Guigo R."/>
            <person name="Zody M.C."/>
            <person name="Mesirov J."/>
            <person name="Lindblad-Toh K."/>
            <person name="Birren B."/>
            <person name="Nusbaum C."/>
            <person name="Kahn D."/>
            <person name="Robinson-Rechavi M."/>
            <person name="Laudet V."/>
            <person name="Schachter V."/>
            <person name="Quetier F."/>
            <person name="Saurin W."/>
            <person name="Scarpelli C."/>
            <person name="Wincker P."/>
            <person name="Lander E.S."/>
            <person name="Weissenbach J."/>
            <person name="Roest Crollius H."/>
        </authorList>
    </citation>
    <scope>NUCLEOTIDE SEQUENCE [LARGE SCALE GENOMIC DNA]</scope>
</reference>
<feature type="binding site" evidence="17">
    <location>
        <position position="4"/>
    </location>
    <ligand>
        <name>Zn(2+)</name>
        <dbReference type="ChEBI" id="CHEBI:29105"/>
    </ligand>
</feature>
<dbReference type="GO" id="GO:0008270">
    <property type="term" value="F:zinc ion binding"/>
    <property type="evidence" value="ECO:0007669"/>
    <property type="project" value="UniProtKB-UniRule"/>
</dbReference>
<reference evidence="21" key="3">
    <citation type="submission" date="2025-09" db="UniProtKB">
        <authorList>
            <consortium name="Ensembl"/>
        </authorList>
    </citation>
    <scope>IDENTIFICATION</scope>
</reference>
<dbReference type="SMART" id="SM00355">
    <property type="entry name" value="ZnF_C2H2"/>
    <property type="match status" value="5"/>
</dbReference>
<feature type="compositionally biased region" description="Basic residues" evidence="18">
    <location>
        <begin position="339"/>
        <end position="354"/>
    </location>
</feature>
<evidence type="ECO:0000256" key="13">
    <source>
        <dbReference type="ARBA" id="ARBA00023242"/>
    </source>
</evidence>
<feature type="domain" description="C2H2-type" evidence="19">
    <location>
        <begin position="426"/>
        <end position="453"/>
    </location>
</feature>
<comment type="subcellular location">
    <subcellularLocation>
        <location evidence="3">Chromosome</location>
        <location evidence="3">Centromere</location>
        <location evidence="3">Kinetochore</location>
    </subcellularLocation>
    <subcellularLocation>
        <location evidence="2">Nucleus</location>
    </subcellularLocation>
</comment>
<keyword evidence="9" id="KW-0995">Kinetochore</keyword>
<sequence>AAICRLCHGKFSPRSLHPAFTWPQDSISIVEEGSDIMSRSPLLFHTDFHQLVGVRLDRDPRLSEFICKKCHAKFYKCHSILIRFLQRVNLPPVGEANPKHQKNAKYPESPVNHGPKTAPSFTSDPKCLHSLVSWAHDHGEACRSCPNLQEVLEGQCLGSVKAVWSCVDGHRYVMDAQCAATTNPEYNNSHFVTPASGETMLSTLAQNNSHEQEAQPQSSEPAQRSCRREGEIEKRKGKKRCFEKVPSDLCSAKCPRLKDPESICRRPDEAPCPPAQLEDRAADSDLSDRVNSEDDLEESRREGTSDDDELFDPYPDKRARKGAILKRRRSPKAPEESKVKKKPGPKPGWKNKFKPKGEELPNIYKCPYQGCTAVYRAPDGLKKHIKEHHEEVRERPCPHPGCNKVFMIDRYLQRHVKLIHTEERNYICDQCGQTFKQRKHLSVHQMRHSGAKPLQCEVCGFQCRQRASLKYHMTKHKAEADLEFACQICEKRFEKAHNLNVHMSMVHPLTQVEGPRGGGQQQPP</sequence>
<evidence type="ECO:0000256" key="16">
    <source>
        <dbReference type="PROSITE-ProRule" id="PRU00042"/>
    </source>
</evidence>
<comment type="function">
    <text evidence="1">May be involved in transcriptional regulation.</text>
</comment>
<keyword evidence="6" id="KW-0677">Repeat</keyword>
<dbReference type="Proteomes" id="UP000007303">
    <property type="component" value="Unassembled WGS sequence"/>
</dbReference>
<feature type="region of interest" description="Disordered" evidence="18">
    <location>
        <begin position="95"/>
        <end position="119"/>
    </location>
</feature>
<evidence type="ECO:0000256" key="2">
    <source>
        <dbReference type="ARBA" id="ARBA00004123"/>
    </source>
</evidence>
<dbReference type="GeneTree" id="ENSGT00940000158841"/>
<protein>
    <recommendedName>
        <fullName evidence="15">Zinc finger protein 276</fullName>
    </recommendedName>
</protein>
<feature type="compositionally biased region" description="Polar residues" evidence="18">
    <location>
        <begin position="207"/>
        <end position="222"/>
    </location>
</feature>
<evidence type="ECO:0000256" key="10">
    <source>
        <dbReference type="ARBA" id="ARBA00023015"/>
    </source>
</evidence>
<dbReference type="PANTHER" id="PTHR24406">
    <property type="entry name" value="TRANSCRIPTIONAL REPRESSOR CTCFL-RELATED"/>
    <property type="match status" value="1"/>
</dbReference>
<dbReference type="GO" id="GO:0005634">
    <property type="term" value="C:nucleus"/>
    <property type="evidence" value="ECO:0007669"/>
    <property type="project" value="UniProtKB-SubCell"/>
</dbReference>
<keyword evidence="22" id="KW-1185">Reference proteome</keyword>
<evidence type="ECO:0000256" key="14">
    <source>
        <dbReference type="ARBA" id="ARBA00023328"/>
    </source>
</evidence>
<evidence type="ECO:0000256" key="18">
    <source>
        <dbReference type="SAM" id="MobiDB-lite"/>
    </source>
</evidence>
<feature type="domain" description="C2H2-type" evidence="19">
    <location>
        <begin position="454"/>
        <end position="481"/>
    </location>
</feature>
<proteinExistence type="predicted"/>
<dbReference type="PROSITE" id="PS51915">
    <property type="entry name" value="ZAD"/>
    <property type="match status" value="1"/>
</dbReference>
<feature type="domain" description="C2H2-type" evidence="19">
    <location>
        <begin position="395"/>
        <end position="425"/>
    </location>
</feature>
<dbReference type="Gene3D" id="3.30.160.60">
    <property type="entry name" value="Classic Zinc Finger"/>
    <property type="match status" value="5"/>
</dbReference>
<keyword evidence="13" id="KW-0539">Nucleus</keyword>
<evidence type="ECO:0000256" key="15">
    <source>
        <dbReference type="ARBA" id="ARBA00067232"/>
    </source>
</evidence>
<dbReference type="OMA" id="LAVKWAW"/>
<feature type="domain" description="C2H2-type" evidence="19">
    <location>
        <begin position="364"/>
        <end position="393"/>
    </location>
</feature>
<organism evidence="21 22">
    <name type="scientific">Tetraodon nigroviridis</name>
    <name type="common">Spotted green pufferfish</name>
    <name type="synonym">Chelonodon nigroviridis</name>
    <dbReference type="NCBI Taxonomy" id="99883"/>
    <lineage>
        <taxon>Eukaryota</taxon>
        <taxon>Metazoa</taxon>
        <taxon>Chordata</taxon>
        <taxon>Craniata</taxon>
        <taxon>Vertebrata</taxon>
        <taxon>Euteleostomi</taxon>
        <taxon>Actinopterygii</taxon>
        <taxon>Neopterygii</taxon>
        <taxon>Teleostei</taxon>
        <taxon>Neoteleostei</taxon>
        <taxon>Acanthomorphata</taxon>
        <taxon>Eupercaria</taxon>
        <taxon>Tetraodontiformes</taxon>
        <taxon>Tetradontoidea</taxon>
        <taxon>Tetraodontidae</taxon>
        <taxon>Tetraodon</taxon>
    </lineage>
</organism>
<evidence type="ECO:0000256" key="11">
    <source>
        <dbReference type="ARBA" id="ARBA00023125"/>
    </source>
</evidence>
<evidence type="ECO:0000256" key="8">
    <source>
        <dbReference type="ARBA" id="ARBA00022833"/>
    </source>
</evidence>
<feature type="domain" description="C2H2-type" evidence="19">
    <location>
        <begin position="484"/>
        <end position="507"/>
    </location>
</feature>
<evidence type="ECO:0000256" key="1">
    <source>
        <dbReference type="ARBA" id="ARBA00003767"/>
    </source>
</evidence>
<evidence type="ECO:0000313" key="22">
    <source>
        <dbReference type="Proteomes" id="UP000007303"/>
    </source>
</evidence>
<dbReference type="GO" id="GO:0000776">
    <property type="term" value="C:kinetochore"/>
    <property type="evidence" value="ECO:0007669"/>
    <property type="project" value="UniProtKB-KW"/>
</dbReference>
<keyword evidence="12" id="KW-0804">Transcription</keyword>
<reference evidence="21" key="2">
    <citation type="submission" date="2025-08" db="UniProtKB">
        <authorList>
            <consortium name="Ensembl"/>
        </authorList>
    </citation>
    <scope>IDENTIFICATION</scope>
</reference>
<keyword evidence="8 17" id="KW-0862">Zinc</keyword>
<feature type="binding site" evidence="17">
    <location>
        <position position="67"/>
    </location>
    <ligand>
        <name>Zn(2+)</name>
        <dbReference type="ChEBI" id="CHEBI:29105"/>
    </ligand>
</feature>
<name>H3CTV6_TETNG</name>
<dbReference type="Pfam" id="PF00096">
    <property type="entry name" value="zf-C2H2"/>
    <property type="match status" value="2"/>
</dbReference>
<evidence type="ECO:0000256" key="6">
    <source>
        <dbReference type="ARBA" id="ARBA00022737"/>
    </source>
</evidence>
<keyword evidence="4" id="KW-0158">Chromosome</keyword>
<dbReference type="GO" id="GO:0003677">
    <property type="term" value="F:DNA binding"/>
    <property type="evidence" value="ECO:0007669"/>
    <property type="project" value="UniProtKB-KW"/>
</dbReference>
<dbReference type="FunFam" id="3.30.160.60:FF:000503">
    <property type="entry name" value="Zinc finger protein 276"/>
    <property type="match status" value="1"/>
</dbReference>
<feature type="compositionally biased region" description="Basic and acidic residues" evidence="18">
    <location>
        <begin position="277"/>
        <end position="304"/>
    </location>
</feature>
<dbReference type="AlphaFoldDB" id="H3CTV6"/>
<dbReference type="SUPFAM" id="SSF57667">
    <property type="entry name" value="beta-beta-alpha zinc fingers"/>
    <property type="match status" value="2"/>
</dbReference>
<evidence type="ECO:0000313" key="21">
    <source>
        <dbReference type="Ensembl" id="ENSTNIP00000011690.1"/>
    </source>
</evidence>
<dbReference type="InterPro" id="IPR050888">
    <property type="entry name" value="ZnF_C2H2-type_TF"/>
</dbReference>
<evidence type="ECO:0000256" key="4">
    <source>
        <dbReference type="ARBA" id="ARBA00022454"/>
    </source>
</evidence>
<evidence type="ECO:0000259" key="19">
    <source>
        <dbReference type="PROSITE" id="PS50157"/>
    </source>
</evidence>
<evidence type="ECO:0000256" key="7">
    <source>
        <dbReference type="ARBA" id="ARBA00022771"/>
    </source>
</evidence>
<keyword evidence="10" id="KW-0805">Transcription regulation</keyword>
<dbReference type="InterPro" id="IPR013087">
    <property type="entry name" value="Znf_C2H2_type"/>
</dbReference>
<accession>H3CTV6</accession>
<keyword evidence="11" id="KW-0238">DNA-binding</keyword>